<dbReference type="SFLD" id="SFLDG01129">
    <property type="entry name" value="C1.5:_HAD__Beta-PGM__Phosphata"/>
    <property type="match status" value="1"/>
</dbReference>
<keyword evidence="2" id="KW-0479">Metal-binding</keyword>
<dbReference type="GO" id="GO:0016787">
    <property type="term" value="F:hydrolase activity"/>
    <property type="evidence" value="ECO:0007669"/>
    <property type="project" value="UniProtKB-KW"/>
</dbReference>
<dbReference type="InterPro" id="IPR006439">
    <property type="entry name" value="HAD-SF_hydro_IA"/>
</dbReference>
<reference evidence="6" key="1">
    <citation type="journal article" date="2019" name="Int. J. Syst. Evol. Microbiol.">
        <title>The Global Catalogue of Microorganisms (GCM) 10K type strain sequencing project: providing services to taxonomists for standard genome sequencing and annotation.</title>
        <authorList>
            <consortium name="The Broad Institute Genomics Platform"/>
            <consortium name="The Broad Institute Genome Sequencing Center for Infectious Disease"/>
            <person name="Wu L."/>
            <person name="Ma J."/>
        </authorList>
    </citation>
    <scope>NUCLEOTIDE SEQUENCE [LARGE SCALE GENOMIC DNA]</scope>
    <source>
        <strain evidence="6">KCTC 13528</strain>
    </source>
</reference>
<dbReference type="Gene3D" id="1.10.150.520">
    <property type="match status" value="1"/>
</dbReference>
<dbReference type="PRINTS" id="PR00413">
    <property type="entry name" value="HADHALOGNASE"/>
</dbReference>
<evidence type="ECO:0000313" key="5">
    <source>
        <dbReference type="EMBL" id="MFD2912403.1"/>
    </source>
</evidence>
<dbReference type="SFLD" id="SFLDS00003">
    <property type="entry name" value="Haloacid_Dehalogenase"/>
    <property type="match status" value="1"/>
</dbReference>
<dbReference type="Pfam" id="PF13419">
    <property type="entry name" value="HAD_2"/>
    <property type="match status" value="1"/>
</dbReference>
<dbReference type="NCBIfam" id="TIGR01509">
    <property type="entry name" value="HAD-SF-IA-v3"/>
    <property type="match status" value="1"/>
</dbReference>
<comment type="caution">
    <text evidence="5">The sequence shown here is derived from an EMBL/GenBank/DDBJ whole genome shotgun (WGS) entry which is preliminary data.</text>
</comment>
<dbReference type="PANTHER" id="PTHR46470:SF2">
    <property type="entry name" value="GLYCERALDEHYDE 3-PHOSPHATE PHOSPHATASE"/>
    <property type="match status" value="1"/>
</dbReference>
<name>A0ABW5ZHM3_9BACL</name>
<dbReference type="NCBIfam" id="TIGR01549">
    <property type="entry name" value="HAD-SF-IA-v1"/>
    <property type="match status" value="1"/>
</dbReference>
<proteinExistence type="predicted"/>
<dbReference type="InterPro" id="IPR036412">
    <property type="entry name" value="HAD-like_sf"/>
</dbReference>
<organism evidence="5 6">
    <name type="scientific">Jeotgalibacillus terrae</name>
    <dbReference type="NCBI Taxonomy" id="587735"/>
    <lineage>
        <taxon>Bacteria</taxon>
        <taxon>Bacillati</taxon>
        <taxon>Bacillota</taxon>
        <taxon>Bacilli</taxon>
        <taxon>Bacillales</taxon>
        <taxon>Caryophanaceae</taxon>
        <taxon>Jeotgalibacillus</taxon>
    </lineage>
</organism>
<dbReference type="SUPFAM" id="SSF56784">
    <property type="entry name" value="HAD-like"/>
    <property type="match status" value="1"/>
</dbReference>
<keyword evidence="3 5" id="KW-0378">Hydrolase</keyword>
<comment type="cofactor">
    <cofactor evidence="1">
        <name>Mg(2+)</name>
        <dbReference type="ChEBI" id="CHEBI:18420"/>
    </cofactor>
</comment>
<accession>A0ABW5ZHM3</accession>
<evidence type="ECO:0000313" key="6">
    <source>
        <dbReference type="Proteomes" id="UP001597561"/>
    </source>
</evidence>
<keyword evidence="6" id="KW-1185">Reference proteome</keyword>
<evidence type="ECO:0000256" key="3">
    <source>
        <dbReference type="ARBA" id="ARBA00022801"/>
    </source>
</evidence>
<gene>
    <name evidence="5" type="ORF">ACFS5P_10995</name>
</gene>
<dbReference type="InterPro" id="IPR051400">
    <property type="entry name" value="HAD-like_hydrolase"/>
</dbReference>
<evidence type="ECO:0000256" key="4">
    <source>
        <dbReference type="ARBA" id="ARBA00022842"/>
    </source>
</evidence>
<evidence type="ECO:0000256" key="2">
    <source>
        <dbReference type="ARBA" id="ARBA00022723"/>
    </source>
</evidence>
<dbReference type="InterPro" id="IPR023214">
    <property type="entry name" value="HAD_sf"/>
</dbReference>
<dbReference type="PANTHER" id="PTHR46470">
    <property type="entry name" value="N-ACYLNEURAMINATE-9-PHOSPHATASE"/>
    <property type="match status" value="1"/>
</dbReference>
<keyword evidence="4" id="KW-0460">Magnesium</keyword>
<dbReference type="EMBL" id="JBHUPG010000019">
    <property type="protein sequence ID" value="MFD2912403.1"/>
    <property type="molecule type" value="Genomic_DNA"/>
</dbReference>
<dbReference type="Gene3D" id="3.40.50.1000">
    <property type="entry name" value="HAD superfamily/HAD-like"/>
    <property type="match status" value="1"/>
</dbReference>
<dbReference type="NCBIfam" id="TIGR01662">
    <property type="entry name" value="HAD-SF-IIIA"/>
    <property type="match status" value="1"/>
</dbReference>
<sequence>MLKAILFDLDGTLLDRDASLIKLLEDQYERYSEIFHLIPKNTYIKRFVELDAKGYVSKDQVYSQLVSEFRLDGIDPSELYQDYLYQFKYYCIGFDQLHTTLKSLSDRGLKLGIISNGRCQFQMDNIKGLKIERFFDTVLISACENLRKPDPDIFNRALAQLDVTAEEAVFVGDHPLNDIKAAHNVGMKTVWKKDMHWGPAEASGVIEDLAELLDLADRL</sequence>
<dbReference type="RefSeq" id="WP_204728949.1">
    <property type="nucleotide sequence ID" value="NZ_JAFBDK010000005.1"/>
</dbReference>
<dbReference type="InterPro" id="IPR041492">
    <property type="entry name" value="HAD_2"/>
</dbReference>
<protein>
    <submittedName>
        <fullName evidence="5">HAD family hydrolase</fullName>
        <ecNumber evidence="5">3.1.3.-</ecNumber>
    </submittedName>
</protein>
<dbReference type="EC" id="3.1.3.-" evidence="5"/>
<dbReference type="Proteomes" id="UP001597561">
    <property type="component" value="Unassembled WGS sequence"/>
</dbReference>
<evidence type="ECO:0000256" key="1">
    <source>
        <dbReference type="ARBA" id="ARBA00001946"/>
    </source>
</evidence>
<dbReference type="InterPro" id="IPR006549">
    <property type="entry name" value="HAD-SF_hydro_IIIA"/>
</dbReference>